<dbReference type="EMBL" id="CP021434">
    <property type="protein sequence ID" value="ARU62218.1"/>
    <property type="molecule type" value="Genomic_DNA"/>
</dbReference>
<keyword evidence="2" id="KW-0812">Transmembrane</keyword>
<reference evidence="4" key="1">
    <citation type="submission" date="2017-05" db="EMBL/GenBank/DDBJ databases">
        <authorList>
            <person name="Sung H."/>
        </authorList>
    </citation>
    <scope>NUCLEOTIDE SEQUENCE [LARGE SCALE GENOMIC DNA]</scope>
    <source>
        <strain evidence="4">AR23208</strain>
    </source>
</reference>
<evidence type="ECO:0000256" key="1">
    <source>
        <dbReference type="ARBA" id="ARBA00005721"/>
    </source>
</evidence>
<sequence>MFTCLASPSRARTRKTAARKRNERRNNRRAACCKDCSVNPPDLQGVLWLGEEDKLLKLFPRIILWLYALGVAAACVVILLQYAGTEVLGRNFEIYDDGAAAAVIFLLLSIFFLIYRSKRGDHEPQTITHKLDNGDLKISYDTLEQLALKAASRVRGVSDLKARVHLNEGGTMRIAMKFSIEAGLEIPKTTAELQDAVKHFVEQTTGIPVEQVTVYVLELAQAQTAVVKKRVE</sequence>
<keyword evidence="2" id="KW-1133">Transmembrane helix</keyword>
<proteinExistence type="inferred from homology"/>
<evidence type="ECO:0000313" key="3">
    <source>
        <dbReference type="EMBL" id="ARU62218.1"/>
    </source>
</evidence>
<evidence type="ECO:0008006" key="5">
    <source>
        <dbReference type="Google" id="ProtNLM"/>
    </source>
</evidence>
<evidence type="ECO:0000313" key="4">
    <source>
        <dbReference type="Proteomes" id="UP000195437"/>
    </source>
</evidence>
<keyword evidence="4" id="KW-1185">Reference proteome</keyword>
<accession>A0A1Y0INT3</accession>
<feature type="transmembrane region" description="Helical" evidence="2">
    <location>
        <begin position="62"/>
        <end position="83"/>
    </location>
</feature>
<feature type="transmembrane region" description="Helical" evidence="2">
    <location>
        <begin position="98"/>
        <end position="115"/>
    </location>
</feature>
<dbReference type="InterPro" id="IPR005531">
    <property type="entry name" value="Asp23"/>
</dbReference>
<evidence type="ECO:0000256" key="2">
    <source>
        <dbReference type="SAM" id="Phobius"/>
    </source>
</evidence>
<dbReference type="KEGG" id="tum:CBW65_15305"/>
<name>A0A1Y0INT3_9BACL</name>
<dbReference type="AlphaFoldDB" id="A0A1Y0INT3"/>
<dbReference type="Pfam" id="PF03780">
    <property type="entry name" value="Asp23"/>
    <property type="match status" value="1"/>
</dbReference>
<dbReference type="Proteomes" id="UP000195437">
    <property type="component" value="Chromosome"/>
</dbReference>
<comment type="similarity">
    <text evidence="1">Belongs to the asp23 family.</text>
</comment>
<keyword evidence="2" id="KW-0472">Membrane</keyword>
<dbReference type="NCBIfam" id="NF033218">
    <property type="entry name" value="anchor_AmaP"/>
    <property type="match status" value="1"/>
</dbReference>
<protein>
    <recommendedName>
        <fullName evidence="5">Alkaline shock response membrane anchor protein AmaP</fullName>
    </recommendedName>
</protein>
<gene>
    <name evidence="3" type="ORF">CBW65_15305</name>
</gene>
<organism evidence="3 4">
    <name type="scientific">Tumebacillus avium</name>
    <dbReference type="NCBI Taxonomy" id="1903704"/>
    <lineage>
        <taxon>Bacteria</taxon>
        <taxon>Bacillati</taxon>
        <taxon>Bacillota</taxon>
        <taxon>Bacilli</taxon>
        <taxon>Bacillales</taxon>
        <taxon>Alicyclobacillaceae</taxon>
        <taxon>Tumebacillus</taxon>
    </lineage>
</organism>